<feature type="region of interest" description="Disordered" evidence="5">
    <location>
        <begin position="44"/>
        <end position="73"/>
    </location>
</feature>
<dbReference type="EMBL" id="BGZK01002246">
    <property type="protein sequence ID" value="GBP92185.1"/>
    <property type="molecule type" value="Genomic_DNA"/>
</dbReference>
<comment type="similarity">
    <text evidence="1">Belongs to the ODC antizyme family.</text>
</comment>
<dbReference type="Pfam" id="PF02100">
    <property type="entry name" value="ODC_AZ"/>
    <property type="match status" value="1"/>
</dbReference>
<dbReference type="GO" id="GO:0045732">
    <property type="term" value="P:positive regulation of protein catabolic process"/>
    <property type="evidence" value="ECO:0007669"/>
    <property type="project" value="TreeGrafter"/>
</dbReference>
<proteinExistence type="inferred from homology"/>
<dbReference type="GO" id="GO:0005737">
    <property type="term" value="C:cytoplasm"/>
    <property type="evidence" value="ECO:0007669"/>
    <property type="project" value="TreeGrafter"/>
</dbReference>
<comment type="caution">
    <text evidence="6">The sequence shown here is derived from an EMBL/GenBank/DDBJ whole genome shotgun (WGS) entry which is preliminary data.</text>
</comment>
<evidence type="ECO:0000256" key="3">
    <source>
        <dbReference type="ARBA" id="ARBA00017712"/>
    </source>
</evidence>
<evidence type="ECO:0000313" key="6">
    <source>
        <dbReference type="EMBL" id="GBP92185.1"/>
    </source>
</evidence>
<keyword evidence="4" id="KW-0688">Ribosomal frameshifting</keyword>
<dbReference type="PANTHER" id="PTHR10279">
    <property type="entry name" value="ORNITHINE DECARBOXYLASE ANTIZYME"/>
    <property type="match status" value="1"/>
</dbReference>
<comment type="subunit">
    <text evidence="2">Interacts with ODC1 and thereby sterically blocks ODC homodimerization.</text>
</comment>
<keyword evidence="7" id="KW-1185">Reference proteome</keyword>
<dbReference type="OrthoDB" id="5959761at2759"/>
<evidence type="ECO:0000256" key="2">
    <source>
        <dbReference type="ARBA" id="ARBA00011836"/>
    </source>
</evidence>
<dbReference type="STRING" id="151549.A0A4C1ZZS5"/>
<reference evidence="6 7" key="1">
    <citation type="journal article" date="2019" name="Commun. Biol.">
        <title>The bagworm genome reveals a unique fibroin gene that provides high tensile strength.</title>
        <authorList>
            <person name="Kono N."/>
            <person name="Nakamura H."/>
            <person name="Ohtoshi R."/>
            <person name="Tomita M."/>
            <person name="Numata K."/>
            <person name="Arakawa K."/>
        </authorList>
    </citation>
    <scope>NUCLEOTIDE SEQUENCE [LARGE SCALE GENOMIC DNA]</scope>
</reference>
<accession>A0A4C1ZZS5</accession>
<dbReference type="GO" id="GO:0008073">
    <property type="term" value="F:ornithine decarboxylase inhibitor activity"/>
    <property type="evidence" value="ECO:0007669"/>
    <property type="project" value="InterPro"/>
</dbReference>
<dbReference type="Gene3D" id="3.40.630.60">
    <property type="match status" value="1"/>
</dbReference>
<dbReference type="PANTHER" id="PTHR10279:SF10">
    <property type="entry name" value="ORNITHINE DECARBOXYLASE ANTIZYME"/>
    <property type="match status" value="1"/>
</dbReference>
<dbReference type="GO" id="GO:0075523">
    <property type="term" value="P:viral translational frameshifting"/>
    <property type="evidence" value="ECO:0007669"/>
    <property type="project" value="UniProtKB-KW"/>
</dbReference>
<evidence type="ECO:0000313" key="7">
    <source>
        <dbReference type="Proteomes" id="UP000299102"/>
    </source>
</evidence>
<gene>
    <name evidence="6" type="primary">Oda</name>
    <name evidence="6" type="ORF">EVAR_100050_1</name>
</gene>
<evidence type="ECO:0000256" key="5">
    <source>
        <dbReference type="SAM" id="MobiDB-lite"/>
    </source>
</evidence>
<dbReference type="SUPFAM" id="SSF55729">
    <property type="entry name" value="Acyl-CoA N-acyltransferases (Nat)"/>
    <property type="match status" value="1"/>
</dbReference>
<evidence type="ECO:0000256" key="1">
    <source>
        <dbReference type="ARBA" id="ARBA00008796"/>
    </source>
</evidence>
<name>A0A4C1ZZS5_EUMVA</name>
<dbReference type="InterPro" id="IPR002993">
    <property type="entry name" value="ODC_AZ"/>
</dbReference>
<evidence type="ECO:0000256" key="4">
    <source>
        <dbReference type="ARBA" id="ARBA00022758"/>
    </source>
</evidence>
<dbReference type="Proteomes" id="UP000299102">
    <property type="component" value="Unassembled WGS sequence"/>
</dbReference>
<organism evidence="6 7">
    <name type="scientific">Eumeta variegata</name>
    <name type="common">Bagworm moth</name>
    <name type="synonym">Eumeta japonica</name>
    <dbReference type="NCBI Taxonomy" id="151549"/>
    <lineage>
        <taxon>Eukaryota</taxon>
        <taxon>Metazoa</taxon>
        <taxon>Ecdysozoa</taxon>
        <taxon>Arthropoda</taxon>
        <taxon>Hexapoda</taxon>
        <taxon>Insecta</taxon>
        <taxon>Pterygota</taxon>
        <taxon>Neoptera</taxon>
        <taxon>Endopterygota</taxon>
        <taxon>Lepidoptera</taxon>
        <taxon>Glossata</taxon>
        <taxon>Ditrysia</taxon>
        <taxon>Tineoidea</taxon>
        <taxon>Psychidae</taxon>
        <taxon>Oiketicinae</taxon>
        <taxon>Eumeta</taxon>
    </lineage>
</organism>
<dbReference type="InterPro" id="IPR016181">
    <property type="entry name" value="Acyl_CoA_acyltransferase"/>
</dbReference>
<protein>
    <recommendedName>
        <fullName evidence="3">Ornithine decarboxylase antizyme</fullName>
    </recommendedName>
</protein>
<dbReference type="InterPro" id="IPR038581">
    <property type="entry name" value="ODC_AZ_sf"/>
</dbReference>
<sequence length="279" mass="30779">MLRAKRWLRLAGERRERSRRQALRFVGFGRRVFFAVPGRRASVVSGPDVPANNSDPRVSGGAPPGPRDPHHTHARRQLTRIGIFYKTNPYVPWTGDLLSALLAGSVRSLSSSAETLAPSTPPAAAGDHPVLHTEQREAVSMTPTAPGANRVAHHLGGTVIGKILERKAQQPVKIDFKIFLTENTATHWEAVVQGSTIYLRLPGVLSSGSKESFMVLLDFAEERLGCTSCIVCVRKSRPDRAVVLRTFMFMGFQPLAPGAPPLAPLQHRHDYVFLYYSMR</sequence>
<dbReference type="AlphaFoldDB" id="A0A4C1ZZS5"/>
<dbReference type="GO" id="GO:0005634">
    <property type="term" value="C:nucleus"/>
    <property type="evidence" value="ECO:0007669"/>
    <property type="project" value="TreeGrafter"/>
</dbReference>